<proteinExistence type="predicted"/>
<name>A0A2A2L8N5_9BILA</name>
<organism evidence="1 2">
    <name type="scientific">Diploscapter pachys</name>
    <dbReference type="NCBI Taxonomy" id="2018661"/>
    <lineage>
        <taxon>Eukaryota</taxon>
        <taxon>Metazoa</taxon>
        <taxon>Ecdysozoa</taxon>
        <taxon>Nematoda</taxon>
        <taxon>Chromadorea</taxon>
        <taxon>Rhabditida</taxon>
        <taxon>Rhabditina</taxon>
        <taxon>Rhabditomorpha</taxon>
        <taxon>Rhabditoidea</taxon>
        <taxon>Rhabditidae</taxon>
        <taxon>Diploscapter</taxon>
    </lineage>
</organism>
<sequence length="86" mass="9380">MNSIRALFSSCTAGNIGTPAIHRLLQNDFFKLWAFRSTKCVVDSGSSLAAFCRAEADEFDSKPKRVQEFDMLIAASSGTDLLADTD</sequence>
<dbReference type="Proteomes" id="UP000218231">
    <property type="component" value="Unassembled WGS sequence"/>
</dbReference>
<protein>
    <submittedName>
        <fullName evidence="1">Uncharacterized protein</fullName>
    </submittedName>
</protein>
<keyword evidence="2" id="KW-1185">Reference proteome</keyword>
<evidence type="ECO:0000313" key="1">
    <source>
        <dbReference type="EMBL" id="PAV82407.1"/>
    </source>
</evidence>
<dbReference type="AlphaFoldDB" id="A0A2A2L8N5"/>
<dbReference type="EMBL" id="LIAE01007051">
    <property type="protein sequence ID" value="PAV82407.1"/>
    <property type="molecule type" value="Genomic_DNA"/>
</dbReference>
<reference evidence="1 2" key="1">
    <citation type="journal article" date="2017" name="Curr. Biol.">
        <title>Genome architecture and evolution of a unichromosomal asexual nematode.</title>
        <authorList>
            <person name="Fradin H."/>
            <person name="Zegar C."/>
            <person name="Gutwein M."/>
            <person name="Lucas J."/>
            <person name="Kovtun M."/>
            <person name="Corcoran D."/>
            <person name="Baugh L.R."/>
            <person name="Kiontke K."/>
            <person name="Gunsalus K."/>
            <person name="Fitch D.H."/>
            <person name="Piano F."/>
        </authorList>
    </citation>
    <scope>NUCLEOTIDE SEQUENCE [LARGE SCALE GENOMIC DNA]</scope>
    <source>
        <strain evidence="1">PF1309</strain>
    </source>
</reference>
<accession>A0A2A2L8N5</accession>
<gene>
    <name evidence="1" type="ORF">WR25_16412</name>
</gene>
<comment type="caution">
    <text evidence="1">The sequence shown here is derived from an EMBL/GenBank/DDBJ whole genome shotgun (WGS) entry which is preliminary data.</text>
</comment>
<evidence type="ECO:0000313" key="2">
    <source>
        <dbReference type="Proteomes" id="UP000218231"/>
    </source>
</evidence>